<keyword evidence="2" id="KW-1185">Reference proteome</keyword>
<evidence type="ECO:0000313" key="1">
    <source>
        <dbReference type="EMBL" id="RNA20009.1"/>
    </source>
</evidence>
<sequence>MLGNELIGAQSAHTLIHTLRAARDQTERFALGLVADAPHCFVQMKRPDVQLLYVVHGADPHRSATNQNQTLRIKLRAKLTHIVDLLQLLVGRRDYGRPVRARENIFRLVGRELFQNGRLRAQHDLSTLAQANPIAAPYHITYDRAVAKRAEQVGYVVQIVDEYRSGYDVTLYIFVQYLIQAGQSQQTDRKVAPQTHSAQVEIFLLLAQVQTRHLIVQTRRAN</sequence>
<gene>
    <name evidence="1" type="ORF">BpHYR1_024149</name>
</gene>
<accession>A0A3M7R964</accession>
<dbReference type="AlphaFoldDB" id="A0A3M7R964"/>
<reference evidence="1 2" key="1">
    <citation type="journal article" date="2018" name="Sci. Rep.">
        <title>Genomic signatures of local adaptation to the degree of environmental predictability in rotifers.</title>
        <authorList>
            <person name="Franch-Gras L."/>
            <person name="Hahn C."/>
            <person name="Garcia-Roger E.M."/>
            <person name="Carmona M.J."/>
            <person name="Serra M."/>
            <person name="Gomez A."/>
        </authorList>
    </citation>
    <scope>NUCLEOTIDE SEQUENCE [LARGE SCALE GENOMIC DNA]</scope>
    <source>
        <strain evidence="1">HYR1</strain>
    </source>
</reference>
<dbReference type="EMBL" id="REGN01003931">
    <property type="protein sequence ID" value="RNA20009.1"/>
    <property type="molecule type" value="Genomic_DNA"/>
</dbReference>
<proteinExistence type="predicted"/>
<name>A0A3M7R964_BRAPC</name>
<protein>
    <submittedName>
        <fullName evidence="1">Uncharacterized protein</fullName>
    </submittedName>
</protein>
<comment type="caution">
    <text evidence="1">The sequence shown here is derived from an EMBL/GenBank/DDBJ whole genome shotgun (WGS) entry which is preliminary data.</text>
</comment>
<dbReference type="Proteomes" id="UP000276133">
    <property type="component" value="Unassembled WGS sequence"/>
</dbReference>
<organism evidence="1 2">
    <name type="scientific">Brachionus plicatilis</name>
    <name type="common">Marine rotifer</name>
    <name type="synonym">Brachionus muelleri</name>
    <dbReference type="NCBI Taxonomy" id="10195"/>
    <lineage>
        <taxon>Eukaryota</taxon>
        <taxon>Metazoa</taxon>
        <taxon>Spiralia</taxon>
        <taxon>Gnathifera</taxon>
        <taxon>Rotifera</taxon>
        <taxon>Eurotatoria</taxon>
        <taxon>Monogononta</taxon>
        <taxon>Pseudotrocha</taxon>
        <taxon>Ploima</taxon>
        <taxon>Brachionidae</taxon>
        <taxon>Brachionus</taxon>
    </lineage>
</organism>
<evidence type="ECO:0000313" key="2">
    <source>
        <dbReference type="Proteomes" id="UP000276133"/>
    </source>
</evidence>